<dbReference type="KEGG" id="amuc:Pan181_14300"/>
<evidence type="ECO:0000313" key="3">
    <source>
        <dbReference type="EMBL" id="QDU55244.1"/>
    </source>
</evidence>
<evidence type="ECO:0000256" key="1">
    <source>
        <dbReference type="SAM" id="MobiDB-lite"/>
    </source>
</evidence>
<proteinExistence type="predicted"/>
<feature type="compositionally biased region" description="Acidic residues" evidence="1">
    <location>
        <begin position="176"/>
        <end position="194"/>
    </location>
</feature>
<dbReference type="RefSeq" id="WP_145246123.1">
    <property type="nucleotide sequence ID" value="NZ_CP036278.1"/>
</dbReference>
<gene>
    <name evidence="3" type="ORF">Pan181_14300</name>
</gene>
<dbReference type="OrthoDB" id="9816462at2"/>
<name>A0A518AKP0_9BACT</name>
<dbReference type="Proteomes" id="UP000315750">
    <property type="component" value="Chromosome"/>
</dbReference>
<feature type="region of interest" description="Disordered" evidence="1">
    <location>
        <begin position="167"/>
        <end position="194"/>
    </location>
</feature>
<evidence type="ECO:0000256" key="2">
    <source>
        <dbReference type="SAM" id="Phobius"/>
    </source>
</evidence>
<organism evidence="3 4">
    <name type="scientific">Aeoliella mucimassa</name>
    <dbReference type="NCBI Taxonomy" id="2527972"/>
    <lineage>
        <taxon>Bacteria</taxon>
        <taxon>Pseudomonadati</taxon>
        <taxon>Planctomycetota</taxon>
        <taxon>Planctomycetia</taxon>
        <taxon>Pirellulales</taxon>
        <taxon>Lacipirellulaceae</taxon>
        <taxon>Aeoliella</taxon>
    </lineage>
</organism>
<reference evidence="3 4" key="1">
    <citation type="submission" date="2019-02" db="EMBL/GenBank/DDBJ databases">
        <title>Deep-cultivation of Planctomycetes and their phenomic and genomic characterization uncovers novel biology.</title>
        <authorList>
            <person name="Wiegand S."/>
            <person name="Jogler M."/>
            <person name="Boedeker C."/>
            <person name="Pinto D."/>
            <person name="Vollmers J."/>
            <person name="Rivas-Marin E."/>
            <person name="Kohn T."/>
            <person name="Peeters S.H."/>
            <person name="Heuer A."/>
            <person name="Rast P."/>
            <person name="Oberbeckmann S."/>
            <person name="Bunk B."/>
            <person name="Jeske O."/>
            <person name="Meyerdierks A."/>
            <person name="Storesund J.E."/>
            <person name="Kallscheuer N."/>
            <person name="Luecker S."/>
            <person name="Lage O.M."/>
            <person name="Pohl T."/>
            <person name="Merkel B.J."/>
            <person name="Hornburger P."/>
            <person name="Mueller R.-W."/>
            <person name="Bruemmer F."/>
            <person name="Labrenz M."/>
            <person name="Spormann A.M."/>
            <person name="Op den Camp H."/>
            <person name="Overmann J."/>
            <person name="Amann R."/>
            <person name="Jetten M.S.M."/>
            <person name="Mascher T."/>
            <person name="Medema M.H."/>
            <person name="Devos D.P."/>
            <person name="Kaster A.-K."/>
            <person name="Ovreas L."/>
            <person name="Rohde M."/>
            <person name="Galperin M.Y."/>
            <person name="Jogler C."/>
        </authorList>
    </citation>
    <scope>NUCLEOTIDE SEQUENCE [LARGE SCALE GENOMIC DNA]</scope>
    <source>
        <strain evidence="3 4">Pan181</strain>
    </source>
</reference>
<keyword evidence="2" id="KW-1133">Transmembrane helix</keyword>
<evidence type="ECO:0000313" key="4">
    <source>
        <dbReference type="Proteomes" id="UP000315750"/>
    </source>
</evidence>
<accession>A0A518AKP0</accession>
<dbReference type="AlphaFoldDB" id="A0A518AKP0"/>
<sequence>MKKVLIVVGIVAAVCMVSVLGFFVWLGTMLESGAMPDTMVVVGNKLSSPARKAIDQAVTIRPDESILFFYSAGLWSWNEDGSLVTNQRVISYHQGEEDGELYVLEADYADIESVTPYFSDTWAEDSSLIVELKDESFFMLQFSNEEDLDHSAIDYVLKQVEAQGGTIGDDQAVDPFMDEEADYEEPDVEEPAEE</sequence>
<keyword evidence="2" id="KW-0812">Transmembrane</keyword>
<keyword evidence="4" id="KW-1185">Reference proteome</keyword>
<dbReference type="EMBL" id="CP036278">
    <property type="protein sequence ID" value="QDU55244.1"/>
    <property type="molecule type" value="Genomic_DNA"/>
</dbReference>
<protein>
    <submittedName>
        <fullName evidence="3">Uncharacterized protein</fullName>
    </submittedName>
</protein>
<feature type="transmembrane region" description="Helical" evidence="2">
    <location>
        <begin position="6"/>
        <end position="26"/>
    </location>
</feature>
<keyword evidence="2" id="KW-0472">Membrane</keyword>